<evidence type="ECO:0000256" key="1">
    <source>
        <dbReference type="ARBA" id="ARBA00022679"/>
    </source>
</evidence>
<comment type="caution">
    <text evidence="3">The sequence shown here is derived from an EMBL/GenBank/DDBJ whole genome shotgun (WGS) entry which is preliminary data.</text>
</comment>
<gene>
    <name evidence="3" type="primary">ubiG_30</name>
    <name evidence="3" type="ORF">SDC9_79541</name>
</gene>
<accession>A0A644Z4D7</accession>
<dbReference type="GO" id="GO:0102208">
    <property type="term" value="F:2-polyprenyl-6-hydroxyphenol methylase activity"/>
    <property type="evidence" value="ECO:0007669"/>
    <property type="project" value="UniProtKB-EC"/>
</dbReference>
<protein>
    <submittedName>
        <fullName evidence="3">Ubiquinone biosynthesis O-methyltransferase</fullName>
        <ecNumber evidence="3">2.1.1.222</ecNumber>
    </submittedName>
</protein>
<keyword evidence="3" id="KW-0489">Methyltransferase</keyword>
<dbReference type="Gene3D" id="3.40.50.150">
    <property type="entry name" value="Vaccinia Virus protein VP39"/>
    <property type="match status" value="1"/>
</dbReference>
<proteinExistence type="predicted"/>
<dbReference type="InterPro" id="IPR041698">
    <property type="entry name" value="Methyltransf_25"/>
</dbReference>
<sequence length="196" mass="20975">MHLNTSAVAAFFDGRAEHWDLHSAPKEAVINTILDSAGVSPGVSVLDIGCGTGVLFPYYLSRGVFHVTGVDLSPGMIRRAKEKFGNDPRVSLICADASNASFAPHDACVVYNALPHFQSAQALIEALSKALVPGGRLTIAHGDSRQTINARHNSHASDVSHNLMPAVELAELFEPLFEVDAVHDAEDYYLVSGVLK</sequence>
<dbReference type="SUPFAM" id="SSF53335">
    <property type="entry name" value="S-adenosyl-L-methionine-dependent methyltransferases"/>
    <property type="match status" value="1"/>
</dbReference>
<evidence type="ECO:0000259" key="2">
    <source>
        <dbReference type="Pfam" id="PF13649"/>
    </source>
</evidence>
<dbReference type="Pfam" id="PF13649">
    <property type="entry name" value="Methyltransf_25"/>
    <property type="match status" value="1"/>
</dbReference>
<dbReference type="GO" id="GO:0032259">
    <property type="term" value="P:methylation"/>
    <property type="evidence" value="ECO:0007669"/>
    <property type="project" value="UniProtKB-KW"/>
</dbReference>
<keyword evidence="1 3" id="KW-0808">Transferase</keyword>
<dbReference type="EMBL" id="VSSQ01006518">
    <property type="protein sequence ID" value="MPM32974.1"/>
    <property type="molecule type" value="Genomic_DNA"/>
</dbReference>
<dbReference type="EC" id="2.1.1.222" evidence="3"/>
<feature type="domain" description="Methyltransferase" evidence="2">
    <location>
        <begin position="45"/>
        <end position="135"/>
    </location>
</feature>
<dbReference type="CDD" id="cd02440">
    <property type="entry name" value="AdoMet_MTases"/>
    <property type="match status" value="1"/>
</dbReference>
<evidence type="ECO:0000313" key="3">
    <source>
        <dbReference type="EMBL" id="MPM32974.1"/>
    </source>
</evidence>
<dbReference type="InterPro" id="IPR029063">
    <property type="entry name" value="SAM-dependent_MTases_sf"/>
</dbReference>
<keyword evidence="3" id="KW-0830">Ubiquinone</keyword>
<name>A0A644Z4D7_9ZZZZ</name>
<dbReference type="PANTHER" id="PTHR43861">
    <property type="entry name" value="TRANS-ACONITATE 2-METHYLTRANSFERASE-RELATED"/>
    <property type="match status" value="1"/>
</dbReference>
<organism evidence="3">
    <name type="scientific">bioreactor metagenome</name>
    <dbReference type="NCBI Taxonomy" id="1076179"/>
    <lineage>
        <taxon>unclassified sequences</taxon>
        <taxon>metagenomes</taxon>
        <taxon>ecological metagenomes</taxon>
    </lineage>
</organism>
<dbReference type="AlphaFoldDB" id="A0A644Z4D7"/>
<reference evidence="3" key="1">
    <citation type="submission" date="2019-08" db="EMBL/GenBank/DDBJ databases">
        <authorList>
            <person name="Kucharzyk K."/>
            <person name="Murdoch R.W."/>
            <person name="Higgins S."/>
            <person name="Loffler F."/>
        </authorList>
    </citation>
    <scope>NUCLEOTIDE SEQUENCE</scope>
</reference>